<evidence type="ECO:0000256" key="2">
    <source>
        <dbReference type="SAM" id="Phobius"/>
    </source>
</evidence>
<evidence type="ECO:0000313" key="4">
    <source>
        <dbReference type="Proteomes" id="UP001183390"/>
    </source>
</evidence>
<feature type="compositionally biased region" description="Low complexity" evidence="1">
    <location>
        <begin position="40"/>
        <end position="60"/>
    </location>
</feature>
<evidence type="ECO:0000313" key="3">
    <source>
        <dbReference type="EMBL" id="MDT0330940.1"/>
    </source>
</evidence>
<keyword evidence="2" id="KW-0472">Membrane</keyword>
<comment type="caution">
    <text evidence="3">The sequence shown here is derived from an EMBL/GenBank/DDBJ whole genome shotgun (WGS) entry which is preliminary data.</text>
</comment>
<accession>A0ABU2MEH7</accession>
<organism evidence="3 4">
    <name type="scientific">Nocardiopsis lambiniae</name>
    <dbReference type="NCBI Taxonomy" id="3075539"/>
    <lineage>
        <taxon>Bacteria</taxon>
        <taxon>Bacillati</taxon>
        <taxon>Actinomycetota</taxon>
        <taxon>Actinomycetes</taxon>
        <taxon>Streptosporangiales</taxon>
        <taxon>Nocardiopsidaceae</taxon>
        <taxon>Nocardiopsis</taxon>
    </lineage>
</organism>
<keyword evidence="2" id="KW-0812">Transmembrane</keyword>
<sequence length="151" mass="15915">MTLTVVMCALLLCVPPHPEPAPSLCPPPSAAPDRPHPDPARTACPSPRVVPVAEPGPEAVQGTAERGTAERGSESAPAPPEEPTTVQMVHYVSTTPAPAETVARFVGNVSTVFLFLLAATVLVLRLTVGWPRFPTPYLGRRRAGSAPDDPW</sequence>
<reference evidence="4" key="1">
    <citation type="submission" date="2023-07" db="EMBL/GenBank/DDBJ databases">
        <title>30 novel species of actinomycetes from the DSMZ collection.</title>
        <authorList>
            <person name="Nouioui I."/>
        </authorList>
    </citation>
    <scope>NUCLEOTIDE SEQUENCE [LARGE SCALE GENOMIC DNA]</scope>
    <source>
        <strain evidence="4">DSM 44743</strain>
    </source>
</reference>
<feature type="transmembrane region" description="Helical" evidence="2">
    <location>
        <begin position="105"/>
        <end position="124"/>
    </location>
</feature>
<keyword evidence="2" id="KW-1133">Transmembrane helix</keyword>
<dbReference type="RefSeq" id="WP_311513520.1">
    <property type="nucleotide sequence ID" value="NZ_JAVREP010000017.1"/>
</dbReference>
<keyword evidence="4" id="KW-1185">Reference proteome</keyword>
<proteinExistence type="predicted"/>
<feature type="compositionally biased region" description="Pro residues" evidence="1">
    <location>
        <begin position="19"/>
        <end position="30"/>
    </location>
</feature>
<evidence type="ECO:0000256" key="1">
    <source>
        <dbReference type="SAM" id="MobiDB-lite"/>
    </source>
</evidence>
<feature type="region of interest" description="Disordered" evidence="1">
    <location>
        <begin position="19"/>
        <end position="84"/>
    </location>
</feature>
<dbReference type="EMBL" id="JAVREP010000017">
    <property type="protein sequence ID" value="MDT0330940.1"/>
    <property type="molecule type" value="Genomic_DNA"/>
</dbReference>
<protein>
    <submittedName>
        <fullName evidence="3">Uncharacterized protein</fullName>
    </submittedName>
</protein>
<gene>
    <name evidence="3" type="ORF">RM479_21180</name>
</gene>
<dbReference type="Proteomes" id="UP001183390">
    <property type="component" value="Unassembled WGS sequence"/>
</dbReference>
<name>A0ABU2MEH7_9ACTN</name>